<keyword evidence="5" id="KW-0614">Plasmid</keyword>
<dbReference type="RefSeq" id="WP_146366220.1">
    <property type="nucleotide sequence ID" value="NZ_CP042263.1"/>
</dbReference>
<dbReference type="GO" id="GO:0016757">
    <property type="term" value="F:glycosyltransferase activity"/>
    <property type="evidence" value="ECO:0007669"/>
    <property type="project" value="UniProtKB-KW"/>
</dbReference>
<dbReference type="KEGG" id="lit:FPZ52_13920"/>
<dbReference type="InterPro" id="IPR001173">
    <property type="entry name" value="Glyco_trans_2-like"/>
</dbReference>
<keyword evidence="3 5" id="KW-0808">Transferase</keyword>
<dbReference type="CDD" id="cd00761">
    <property type="entry name" value="Glyco_tranf_GTA_type"/>
    <property type="match status" value="1"/>
</dbReference>
<dbReference type="InterPro" id="IPR029044">
    <property type="entry name" value="Nucleotide-diphossugar_trans"/>
</dbReference>
<dbReference type="AlphaFoldDB" id="A0A5B8IYK3"/>
<evidence type="ECO:0000256" key="3">
    <source>
        <dbReference type="ARBA" id="ARBA00022679"/>
    </source>
</evidence>
<organism evidence="5 6">
    <name type="scientific">Qingshengfaniella alkalisoli</name>
    <dbReference type="NCBI Taxonomy" id="2599296"/>
    <lineage>
        <taxon>Bacteria</taxon>
        <taxon>Pseudomonadati</taxon>
        <taxon>Pseudomonadota</taxon>
        <taxon>Alphaproteobacteria</taxon>
        <taxon>Rhodobacterales</taxon>
        <taxon>Paracoccaceae</taxon>
        <taxon>Qingshengfaniella</taxon>
    </lineage>
</organism>
<dbReference type="OrthoDB" id="5291101at2"/>
<sequence>MNSPKVSVVSAFYNRADYIRLTLDSLLAQKFDDYEIIIVNDGSPDPNVRAILDSYDDPRLRVIHQANTGFTTAIRNGIAQSSSTYIAIQGAGDVSFPNRLVRQVAFLDANPEYAALGCGYNNALVSADNPFPPLPVEHAGYNGSAPDAGQLKTEVTPQMIMGRNPFTHGEVMIRRAAYDAVGGYRTFFANSQDMDLWLRLIESNRLGVLSDWLYQRHSFAADGIATNLGKLLVQTAYTSVAERCWHQRQSGRKDDVEQYGPLALMRMPRTPKLSRRILRSVKQADYYGTLKSSELQTVRDLYGPLHHGLARALHSWLRFRRPR</sequence>
<evidence type="ECO:0000256" key="1">
    <source>
        <dbReference type="ARBA" id="ARBA00006739"/>
    </source>
</evidence>
<protein>
    <submittedName>
        <fullName evidence="5">Glycosyltransferase family 2 protein</fullName>
    </submittedName>
</protein>
<evidence type="ECO:0000313" key="6">
    <source>
        <dbReference type="Proteomes" id="UP000318483"/>
    </source>
</evidence>
<dbReference type="EMBL" id="CP042263">
    <property type="protein sequence ID" value="QDY70804.1"/>
    <property type="molecule type" value="Genomic_DNA"/>
</dbReference>
<dbReference type="InterPro" id="IPR050834">
    <property type="entry name" value="Glycosyltransf_2"/>
</dbReference>
<dbReference type="SUPFAM" id="SSF53448">
    <property type="entry name" value="Nucleotide-diphospho-sugar transferases"/>
    <property type="match status" value="1"/>
</dbReference>
<geneLocation type="plasmid" evidence="5 6">
    <name>unnamed2</name>
</geneLocation>
<dbReference type="Gene3D" id="3.90.550.10">
    <property type="entry name" value="Spore Coat Polysaccharide Biosynthesis Protein SpsA, Chain A"/>
    <property type="match status" value="1"/>
</dbReference>
<dbReference type="Pfam" id="PF00535">
    <property type="entry name" value="Glycos_transf_2"/>
    <property type="match status" value="1"/>
</dbReference>
<evidence type="ECO:0000256" key="2">
    <source>
        <dbReference type="ARBA" id="ARBA00022676"/>
    </source>
</evidence>
<dbReference type="Proteomes" id="UP000318483">
    <property type="component" value="Plasmid unnamed2"/>
</dbReference>
<dbReference type="PANTHER" id="PTHR43685">
    <property type="entry name" value="GLYCOSYLTRANSFERASE"/>
    <property type="match status" value="1"/>
</dbReference>
<proteinExistence type="inferred from homology"/>
<name>A0A5B8IYK3_9RHOB</name>
<keyword evidence="2" id="KW-0328">Glycosyltransferase</keyword>
<gene>
    <name evidence="5" type="ORF">FPZ52_13920</name>
</gene>
<keyword evidence="6" id="KW-1185">Reference proteome</keyword>
<evidence type="ECO:0000259" key="4">
    <source>
        <dbReference type="Pfam" id="PF00535"/>
    </source>
</evidence>
<reference evidence="5 6" key="1">
    <citation type="submission" date="2019-07" db="EMBL/GenBank/DDBJ databases">
        <title>Litoreibacter alkalisoli sp. nov., isolated from saline-alkaline soil.</title>
        <authorList>
            <person name="Wang S."/>
            <person name="Xu L."/>
            <person name="Xing Y.-T."/>
            <person name="Sun J.-Q."/>
        </authorList>
    </citation>
    <scope>NUCLEOTIDE SEQUENCE [LARGE SCALE GENOMIC DNA]</scope>
    <source>
        <strain evidence="5 6">LN3S51</strain>
        <plasmid evidence="5 6">unnamed2</plasmid>
    </source>
</reference>
<dbReference type="PANTHER" id="PTHR43685:SF5">
    <property type="entry name" value="GLYCOSYLTRANSFERASE EPSE-RELATED"/>
    <property type="match status" value="1"/>
</dbReference>
<comment type="similarity">
    <text evidence="1">Belongs to the glycosyltransferase 2 family.</text>
</comment>
<accession>A0A5B8IYK3</accession>
<feature type="domain" description="Glycosyltransferase 2-like" evidence="4">
    <location>
        <begin position="7"/>
        <end position="122"/>
    </location>
</feature>
<evidence type="ECO:0000313" key="5">
    <source>
        <dbReference type="EMBL" id="QDY70804.1"/>
    </source>
</evidence>